<accession>A0A1M4TW64</accession>
<evidence type="ECO:0000313" key="2">
    <source>
        <dbReference type="EMBL" id="SHE48729.1"/>
    </source>
</evidence>
<dbReference type="SUPFAM" id="SSF159234">
    <property type="entry name" value="FomD-like"/>
    <property type="match status" value="1"/>
</dbReference>
<sequence length="174" mass="20833">MKNYKFDLKNKKEYLVSPTRKVKVNIDYIYNFNNSFGLERKWIILDRHNSIKKIKRLLLPDKMIMLTSFLTTEDSHIKDYLIYIDFGKYSKNGNIIEFKDLELDIIIKKDNTFRIFDIDELIEEFEIKNINKADFYNILKEETILINKFESIGLIETLTQETSKDAIMWLIDLG</sequence>
<gene>
    <name evidence="2" type="ORF">SAMN02745164_00531</name>
</gene>
<dbReference type="RefSeq" id="WP_072863169.1">
    <property type="nucleotide sequence ID" value="NZ_FQUI01000005.1"/>
</dbReference>
<dbReference type="STRING" id="1122195.SAMN02745164_00531"/>
<feature type="domain" description="DUF402" evidence="1">
    <location>
        <begin position="41"/>
        <end position="150"/>
    </location>
</feature>
<dbReference type="AlphaFoldDB" id="A0A1M4TW64"/>
<evidence type="ECO:0000313" key="3">
    <source>
        <dbReference type="Proteomes" id="UP000184334"/>
    </source>
</evidence>
<reference evidence="2" key="1">
    <citation type="submission" date="2016-11" db="EMBL/GenBank/DDBJ databases">
        <authorList>
            <person name="Varghese N."/>
            <person name="Submissions S."/>
        </authorList>
    </citation>
    <scope>NUCLEOTIDE SEQUENCE [LARGE SCALE GENOMIC DNA]</scope>
    <source>
        <strain evidence="2">DSM 16785</strain>
    </source>
</reference>
<proteinExistence type="predicted"/>
<dbReference type="EMBL" id="FQUI01000005">
    <property type="protein sequence ID" value="SHE48729.1"/>
    <property type="molecule type" value="Genomic_DNA"/>
</dbReference>
<name>A0A1M4TW64_MARH1</name>
<dbReference type="Gene3D" id="2.40.380.10">
    <property type="entry name" value="FomD-like"/>
    <property type="match status" value="1"/>
</dbReference>
<evidence type="ECO:0000259" key="1">
    <source>
        <dbReference type="Pfam" id="PF04167"/>
    </source>
</evidence>
<dbReference type="InterPro" id="IPR035930">
    <property type="entry name" value="FomD-like_sf"/>
</dbReference>
<comment type="caution">
    <text evidence="2">The sequence shown here is derived from an EMBL/GenBank/DDBJ whole genome shotgun (WGS) entry which is preliminary data.</text>
</comment>
<protein>
    <recommendedName>
        <fullName evidence="1">DUF402 domain-containing protein</fullName>
    </recommendedName>
</protein>
<dbReference type="InterPro" id="IPR007295">
    <property type="entry name" value="DUF402"/>
</dbReference>
<organism evidence="2 3">
    <name type="scientific">Marinitoga hydrogenitolerans (strain DSM 16785 / JCM 12826 / AT1271)</name>
    <dbReference type="NCBI Taxonomy" id="1122195"/>
    <lineage>
        <taxon>Bacteria</taxon>
        <taxon>Thermotogati</taxon>
        <taxon>Thermotogota</taxon>
        <taxon>Thermotogae</taxon>
        <taxon>Petrotogales</taxon>
        <taxon>Petrotogaceae</taxon>
        <taxon>Marinitoga</taxon>
    </lineage>
</organism>
<dbReference type="Pfam" id="PF04167">
    <property type="entry name" value="DUF402"/>
    <property type="match status" value="1"/>
</dbReference>
<keyword evidence="3" id="KW-1185">Reference proteome</keyword>
<dbReference type="OrthoDB" id="48282at2"/>
<dbReference type="Proteomes" id="UP000184334">
    <property type="component" value="Unassembled WGS sequence"/>
</dbReference>